<evidence type="ECO:0000256" key="6">
    <source>
        <dbReference type="ARBA" id="ARBA00022859"/>
    </source>
</evidence>
<dbReference type="GO" id="GO:0005737">
    <property type="term" value="C:cytoplasm"/>
    <property type="evidence" value="ECO:0007669"/>
    <property type="project" value="UniProtKB-SubCell"/>
</dbReference>
<name>A0A0C3QAX5_9AGAM</name>
<keyword evidence="4 7" id="KW-0863">Zinc-finger</keyword>
<keyword evidence="5 7" id="KW-0862">Zinc</keyword>
<dbReference type="PROSITE" id="PS51981">
    <property type="entry name" value="ZF_RZ"/>
    <property type="match status" value="1"/>
</dbReference>
<dbReference type="HOGENOM" id="CLU_001490_4_0_1"/>
<feature type="domain" description="C3H1-type" evidence="8">
    <location>
        <begin position="1"/>
        <end position="28"/>
    </location>
</feature>
<evidence type="ECO:0000256" key="2">
    <source>
        <dbReference type="ARBA" id="ARBA00022490"/>
    </source>
</evidence>
<proteinExistence type="predicted"/>
<dbReference type="InterPro" id="IPR000571">
    <property type="entry name" value="Znf_CCCH"/>
</dbReference>
<dbReference type="Pfam" id="PF20173">
    <property type="entry name" value="ZnF_RZ-type"/>
    <property type="match status" value="1"/>
</dbReference>
<evidence type="ECO:0000256" key="3">
    <source>
        <dbReference type="ARBA" id="ARBA00022723"/>
    </source>
</evidence>
<evidence type="ECO:0000259" key="8">
    <source>
        <dbReference type="PROSITE" id="PS50103"/>
    </source>
</evidence>
<dbReference type="GO" id="GO:0008270">
    <property type="term" value="F:zinc ion binding"/>
    <property type="evidence" value="ECO:0007669"/>
    <property type="project" value="UniProtKB-KW"/>
</dbReference>
<dbReference type="SUPFAM" id="SSF52540">
    <property type="entry name" value="P-loop containing nucleoside triphosphate hydrolases"/>
    <property type="match status" value="1"/>
</dbReference>
<dbReference type="InterPro" id="IPR027417">
    <property type="entry name" value="P-loop_NTPase"/>
</dbReference>
<keyword evidence="2" id="KW-0963">Cytoplasm</keyword>
<dbReference type="InterPro" id="IPR047187">
    <property type="entry name" value="SF1_C_Upf1"/>
</dbReference>
<reference evidence="10 11" key="1">
    <citation type="submission" date="2014-04" db="EMBL/GenBank/DDBJ databases">
        <authorList>
            <consortium name="DOE Joint Genome Institute"/>
            <person name="Kuo A."/>
            <person name="Girlanda M."/>
            <person name="Perotto S."/>
            <person name="Kohler A."/>
            <person name="Nagy L.G."/>
            <person name="Floudas D."/>
            <person name="Copeland A."/>
            <person name="Barry K.W."/>
            <person name="Cichocki N."/>
            <person name="Veneault-Fourrey C."/>
            <person name="LaButti K."/>
            <person name="Lindquist E.A."/>
            <person name="Lipzen A."/>
            <person name="Lundell T."/>
            <person name="Morin E."/>
            <person name="Murat C."/>
            <person name="Sun H."/>
            <person name="Tunlid A."/>
            <person name="Henrissat B."/>
            <person name="Grigoriev I.V."/>
            <person name="Hibbett D.S."/>
            <person name="Martin F."/>
            <person name="Nordberg H.P."/>
            <person name="Cantor M.N."/>
            <person name="Hua S.X."/>
        </authorList>
    </citation>
    <scope>NUCLEOTIDE SEQUENCE [LARGE SCALE GENOMIC DNA]</scope>
    <source>
        <strain evidence="10 11">MUT 4182</strain>
    </source>
</reference>
<evidence type="ECO:0000256" key="5">
    <source>
        <dbReference type="ARBA" id="ARBA00022833"/>
    </source>
</evidence>
<dbReference type="GO" id="GO:0002376">
    <property type="term" value="P:immune system process"/>
    <property type="evidence" value="ECO:0007669"/>
    <property type="project" value="UniProtKB-KW"/>
</dbReference>
<dbReference type="Proteomes" id="UP000054248">
    <property type="component" value="Unassembled WGS sequence"/>
</dbReference>
<comment type="subcellular location">
    <subcellularLocation>
        <location evidence="1">Cytoplasm</location>
    </subcellularLocation>
</comment>
<keyword evidence="6" id="KW-0391">Immunity</keyword>
<dbReference type="GO" id="GO:0004386">
    <property type="term" value="F:helicase activity"/>
    <property type="evidence" value="ECO:0007669"/>
    <property type="project" value="InterPro"/>
</dbReference>
<sequence>MPPNACRAFWTEGTCDNGFSCRFRHVKAGASSREQDPPPPPRAALNNDDVAYASNPYTGALPGAGLTPTQAHNRIRLYLNPNYDFRSSEDYYSFVSILQSANSENHTWVCLSTSLFVVWRPAGNGIRRIQDVLSHPDVSSEAAFSPDSLSFQRGYLPLLAYFSSEFVIRSTIQTNVNALYSLINTDLDRVTLTINSCMESCMARRSFGEPGNPQSGLHVFKALITPLHEYIRRFKSTERSDNLVTLVHNLVQWLEQWGKAICSSPHRFSDNIVELAVEQRQHAVDQLKKSIKPLVDLVKRSERTKRQAQQEPRWSTSMDPANRQKGLLLQMQVMYEAPGHLREGGPRHENDHESIQDIRIVPPHSELVSTAHSYLPGNIAGAPHHLPSESMERLLDIQFRLLREELIAPIRLSVGAILDDLAKPLNEKTQLNELVKNNGGMYKCEQDRDSIRFSLYTDVKFGPLACDRRGVSVELNFDAPPGDARHHTQAKRTAYWESVRRKCLMEGGLVALIWKTAGASPRVYLGVITSFFDDLLDSAKKHENRVKVRVALFDAKVELRILRRLQKSRKEERETKFLIESPGMFEAVRPFLEALKAQEPTSFPFSEYLPLFDSGDLSHLKVAPPAYAHPHFEFNLRMLFDQPRDLYLRPHDAYSVARARTILKQESRLDDTQAEAMVDALTSEVSLIQGPPGTGKSFTGIEILRVLIANHIGPILLIAFTNHALDNIILKVLEKNITKNIVRLGSRAGETVAELSLDKIVANMNKTHKDRAQGKAYAMMKRSEEAMKDFMDEIVGEKGRLAQFEIYLSSHYPLHDEELHNPPVWIHQLYSESQDPGFEHPNRPTEPKSLVDFWRRGGDLAFITYRTGDGSSEAPILDHAAWTNDRKLFFEDTCGSRTIPPSPTTDRGINRLLQDPDIWNMSKAERDRLSAYLNQAMLESSHPEQLEEFERLKERHHEATVEWKEIQHKSRLVVLDRADIIGCTTNGAAKLTELLTGVAPRVLLVEEAGQVLEAHILASLVPSIKHMILIGDPLQLRPSIENYQLSADNPGIGQVYQFDRSLMERLSSSGLRMSRLDVQRRMRPEISELIRCTLYPSLIDNDAVIGRPSIHGMAKDVFFLDHRHLEGGAGEESVSKTNAFEVDMIRDLVLHLLRQGIYTENGDIVVLCAYLGQLVKLRNALEGEVMTVVGERDLAKLLDHRDEEDVAGIFDDAVQQVEISRLVHLKTVDNFQGEEGRIVILSLVRNSGSNPEAGGGIGFLRSKNRTNVALSRAKEGMYIFGNADDLAQSEMWRGVIAELKRQDAIGPAIPIACHRHPQKVTLIDAPGQIALHAPTGGCLLPCNARLDCGHLCPLQCHLDDQNHRRADCRQQCLRMCTRGHPCDKLCAVSCGKCQFPVTMQLACGHPLRGQCWQMDRPEDLRCNAIVTKALPACGHTVEIACSEDPRSLQCQSRCDLSMPCCSKSCGARCSKCQDLNHRVDRNGHVVRRRHARHPCGKDLRCLHQCGGDCSEEHDCSEVLCYDRCRRVCSHHACNRPCSEPCVPCMEPCDWACDHHACPVVCSAPCARLPCDVRCSNTLACGHSCPSVCGEPCDIQTCPTCAPDNVKSQVVDFIMQTSLIDVDLEGNGLDSKLITLKCGHIFTVETLDGICELASYYKKQDERWLQLTPGPKGLQKHPLCPLCRVPIISKRYGRMLKRVDLDMAEQNVANKCRSTLRQVSEQVSAFNAGDHAVQKVERQLRDLPWDAFSIPDAGTTVVDCEIIPKSEAHPVSSSRFGSKIKDRHQLPKDLVTAWRSAAYDILRAYDQACTVASTNSAHVRAWEAAVATLHHRYMAEPHRLEGVSPFFSVEEAALAKAKKRCGASSTPKADQRFRVEGCWMTIQIRFLLVQVAQGISEHLRKKGLETLARTHWADFIAYILSSIRRDARLALEMAEKARSYRQVIKTAVLMMEAELQTFSHRLGRQRNGMLLKEFQHDARAGYEAARAETASQANRYRLFTAQGHKDEGWLIENFMEPAQRIIDKWFKLIEQLKKGVVYTEVTDQEKRDILRSFMSGFLGFDTRGHFYQCPNGHIYVITECGGAMEESRCPECGCAIGGRDHVLNRTNTRAMDFENIGREEGLRDSPFTWGRGA</sequence>
<dbReference type="Pfam" id="PF13086">
    <property type="entry name" value="AAA_11"/>
    <property type="match status" value="1"/>
</dbReference>
<evidence type="ECO:0000256" key="4">
    <source>
        <dbReference type="ARBA" id="ARBA00022771"/>
    </source>
</evidence>
<dbReference type="Gene3D" id="3.40.50.300">
    <property type="entry name" value="P-loop containing nucleotide triphosphate hydrolases"/>
    <property type="match status" value="3"/>
</dbReference>
<evidence type="ECO:0000256" key="1">
    <source>
        <dbReference type="ARBA" id="ARBA00004496"/>
    </source>
</evidence>
<dbReference type="InterPro" id="IPR045055">
    <property type="entry name" value="DNA2/NAM7-like"/>
</dbReference>
<dbReference type="GO" id="GO:0031048">
    <property type="term" value="P:regulatory ncRNA-mediated heterochromatin formation"/>
    <property type="evidence" value="ECO:0007669"/>
    <property type="project" value="TreeGrafter"/>
</dbReference>
<keyword evidence="3 7" id="KW-0479">Metal-binding</keyword>
<dbReference type="PROSITE" id="PS50103">
    <property type="entry name" value="ZF_C3H1"/>
    <property type="match status" value="1"/>
</dbReference>
<evidence type="ECO:0000259" key="9">
    <source>
        <dbReference type="PROSITE" id="PS51981"/>
    </source>
</evidence>
<dbReference type="OrthoDB" id="2423195at2759"/>
<dbReference type="InterPro" id="IPR041677">
    <property type="entry name" value="DNA2/NAM7_AAA_11"/>
</dbReference>
<keyword evidence="11" id="KW-1185">Reference proteome</keyword>
<evidence type="ECO:0000313" key="11">
    <source>
        <dbReference type="Proteomes" id="UP000054248"/>
    </source>
</evidence>
<feature type="zinc finger region" description="C3H1-type" evidence="7">
    <location>
        <begin position="1"/>
        <end position="28"/>
    </location>
</feature>
<dbReference type="InterPro" id="IPR041679">
    <property type="entry name" value="DNA2/NAM7-like_C"/>
</dbReference>
<dbReference type="Pfam" id="PF13087">
    <property type="entry name" value="AAA_12"/>
    <property type="match status" value="1"/>
</dbReference>
<dbReference type="PANTHER" id="PTHR10887">
    <property type="entry name" value="DNA2/NAM7 HELICASE FAMILY"/>
    <property type="match status" value="1"/>
</dbReference>
<evidence type="ECO:0000256" key="7">
    <source>
        <dbReference type="PROSITE-ProRule" id="PRU00723"/>
    </source>
</evidence>
<organism evidence="10 11">
    <name type="scientific">Tulasnella calospora MUT 4182</name>
    <dbReference type="NCBI Taxonomy" id="1051891"/>
    <lineage>
        <taxon>Eukaryota</taxon>
        <taxon>Fungi</taxon>
        <taxon>Dikarya</taxon>
        <taxon>Basidiomycota</taxon>
        <taxon>Agaricomycotina</taxon>
        <taxon>Agaricomycetes</taxon>
        <taxon>Cantharellales</taxon>
        <taxon>Tulasnellaceae</taxon>
        <taxon>Tulasnella</taxon>
    </lineage>
</organism>
<dbReference type="InterPro" id="IPR046439">
    <property type="entry name" value="ZF_RZ_dom"/>
</dbReference>
<reference evidence="11" key="2">
    <citation type="submission" date="2015-01" db="EMBL/GenBank/DDBJ databases">
        <title>Evolutionary Origins and Diversification of the Mycorrhizal Mutualists.</title>
        <authorList>
            <consortium name="DOE Joint Genome Institute"/>
            <consortium name="Mycorrhizal Genomics Consortium"/>
            <person name="Kohler A."/>
            <person name="Kuo A."/>
            <person name="Nagy L.G."/>
            <person name="Floudas D."/>
            <person name="Copeland A."/>
            <person name="Barry K.W."/>
            <person name="Cichocki N."/>
            <person name="Veneault-Fourrey C."/>
            <person name="LaButti K."/>
            <person name="Lindquist E.A."/>
            <person name="Lipzen A."/>
            <person name="Lundell T."/>
            <person name="Morin E."/>
            <person name="Murat C."/>
            <person name="Riley R."/>
            <person name="Ohm R."/>
            <person name="Sun H."/>
            <person name="Tunlid A."/>
            <person name="Henrissat B."/>
            <person name="Grigoriev I.V."/>
            <person name="Hibbett D.S."/>
            <person name="Martin F."/>
        </authorList>
    </citation>
    <scope>NUCLEOTIDE SEQUENCE [LARGE SCALE GENOMIC DNA]</scope>
    <source>
        <strain evidence="11">MUT 4182</strain>
    </source>
</reference>
<feature type="domain" description="RZ-type" evidence="9">
    <location>
        <begin position="2040"/>
        <end position="2118"/>
    </location>
</feature>
<gene>
    <name evidence="10" type="ORF">M407DRAFT_80478</name>
</gene>
<dbReference type="PANTHER" id="PTHR10887:SF341">
    <property type="entry name" value="NFX1-TYPE ZINC FINGER-CONTAINING PROTEIN 1"/>
    <property type="match status" value="1"/>
</dbReference>
<dbReference type="EMBL" id="KN823140">
    <property type="protein sequence ID" value="KIO21374.1"/>
    <property type="molecule type" value="Genomic_DNA"/>
</dbReference>
<accession>A0A0C3QAX5</accession>
<protein>
    <submittedName>
        <fullName evidence="10">Uncharacterized protein</fullName>
    </submittedName>
</protein>
<dbReference type="CDD" id="cd18808">
    <property type="entry name" value="SF1_C_Upf1"/>
    <property type="match status" value="1"/>
</dbReference>
<evidence type="ECO:0000313" key="10">
    <source>
        <dbReference type="EMBL" id="KIO21374.1"/>
    </source>
</evidence>
<dbReference type="GO" id="GO:0031380">
    <property type="term" value="C:nuclear RNA-directed RNA polymerase complex"/>
    <property type="evidence" value="ECO:0007669"/>
    <property type="project" value="TreeGrafter"/>
</dbReference>